<comment type="caution">
    <text evidence="4">The sequence shown here is derived from an EMBL/GenBank/DDBJ whole genome shotgun (WGS) entry which is preliminary data.</text>
</comment>
<dbReference type="SUPFAM" id="SSF56672">
    <property type="entry name" value="DNA/RNA polymerases"/>
    <property type="match status" value="1"/>
</dbReference>
<dbReference type="Proteomes" id="UP000321393">
    <property type="component" value="Unassembled WGS sequence"/>
</dbReference>
<reference evidence="5 6" key="1">
    <citation type="submission" date="2019-08" db="EMBL/GenBank/DDBJ databases">
        <title>Draft genome sequences of two oriental melons (Cucumis melo L. var makuwa).</title>
        <authorList>
            <person name="Kwon S.-Y."/>
        </authorList>
    </citation>
    <scope>NUCLEOTIDE SEQUENCE [LARGE SCALE GENOMIC DNA]</scope>
    <source>
        <strain evidence="6">cv. Chang Bougi</strain>
        <strain evidence="5">cv. SW 3</strain>
        <tissue evidence="4">Leaf</tissue>
    </source>
</reference>
<feature type="domain" description="Reverse transcriptase/retrotransposon-derived protein RNase H-like" evidence="2">
    <location>
        <begin position="165"/>
        <end position="227"/>
    </location>
</feature>
<dbReference type="InterPro" id="IPR043128">
    <property type="entry name" value="Rev_trsase/Diguanyl_cyclase"/>
</dbReference>
<evidence type="ECO:0000259" key="2">
    <source>
        <dbReference type="Pfam" id="PF17919"/>
    </source>
</evidence>
<dbReference type="Gene3D" id="3.30.70.270">
    <property type="match status" value="2"/>
</dbReference>
<evidence type="ECO:0000313" key="5">
    <source>
        <dbReference type="Proteomes" id="UP000321393"/>
    </source>
</evidence>
<dbReference type="InterPro" id="IPR043502">
    <property type="entry name" value="DNA/RNA_pol_sf"/>
</dbReference>
<evidence type="ECO:0000313" key="3">
    <source>
        <dbReference type="EMBL" id="KAA0040561.1"/>
    </source>
</evidence>
<evidence type="ECO:0000256" key="1">
    <source>
        <dbReference type="SAM" id="MobiDB-lite"/>
    </source>
</evidence>
<dbReference type="EMBL" id="SSTD01013776">
    <property type="protein sequence ID" value="TYK05604.1"/>
    <property type="molecule type" value="Genomic_DNA"/>
</dbReference>
<dbReference type="EMBL" id="SSTE01017321">
    <property type="protein sequence ID" value="KAA0040561.1"/>
    <property type="molecule type" value="Genomic_DNA"/>
</dbReference>
<dbReference type="Proteomes" id="UP000321947">
    <property type="component" value="Unassembled WGS sequence"/>
</dbReference>
<dbReference type="Pfam" id="PF17919">
    <property type="entry name" value="RT_RNaseH_2"/>
    <property type="match status" value="1"/>
</dbReference>
<dbReference type="PANTHER" id="PTHR34072:SF52">
    <property type="entry name" value="RIBONUCLEASE H"/>
    <property type="match status" value="1"/>
</dbReference>
<proteinExistence type="predicted"/>
<protein>
    <submittedName>
        <fullName evidence="4">Transposon Tf2-6 polyprotein</fullName>
    </submittedName>
</protein>
<feature type="compositionally biased region" description="Basic and acidic residues" evidence="1">
    <location>
        <begin position="247"/>
        <end position="282"/>
    </location>
</feature>
<evidence type="ECO:0000313" key="6">
    <source>
        <dbReference type="Proteomes" id="UP000321947"/>
    </source>
</evidence>
<sequence>MQWLYSLGITEVDWKNLTMTFVHHDKKAIIRGDPSLTKTRVSLKNMMRTWDESDQGFLVECRAIEGGVELAEDNEVLRKNELYANKKKCSFARTQVEYLENIISGQGVEVDPAKIRAIREWPTPTNVREVKGFLGLTGYYRKFVQHYGTLAAPLTQLLKLVRFKWTEEAQESFTKLQNAMMTLPVLALPDFSVPFEIETDAFGYGIGAMLIQARQPIAYDSHTLAMRDRAKPVPPILFTYSRRNKKIHEANEGETRGSGEDSHETNRESAHRSGEKSKEIGDHQGVIQPQHQKWIDKLLGYSFKVVYKPGLENKAVDALSRMPPAVHLYNLTTPTLIDLLVIPTILHTMI</sequence>
<dbReference type="OrthoDB" id="2013610at2759"/>
<dbReference type="InterPro" id="IPR041577">
    <property type="entry name" value="RT_RNaseH_2"/>
</dbReference>
<dbReference type="AlphaFoldDB" id="A0A5D3C2S8"/>
<organism evidence="4 6">
    <name type="scientific">Cucumis melo var. makuwa</name>
    <name type="common">Oriental melon</name>
    <dbReference type="NCBI Taxonomy" id="1194695"/>
    <lineage>
        <taxon>Eukaryota</taxon>
        <taxon>Viridiplantae</taxon>
        <taxon>Streptophyta</taxon>
        <taxon>Embryophyta</taxon>
        <taxon>Tracheophyta</taxon>
        <taxon>Spermatophyta</taxon>
        <taxon>Magnoliopsida</taxon>
        <taxon>eudicotyledons</taxon>
        <taxon>Gunneridae</taxon>
        <taxon>Pentapetalae</taxon>
        <taxon>rosids</taxon>
        <taxon>fabids</taxon>
        <taxon>Cucurbitales</taxon>
        <taxon>Cucurbitaceae</taxon>
        <taxon>Benincaseae</taxon>
        <taxon>Cucumis</taxon>
    </lineage>
</organism>
<feature type="region of interest" description="Disordered" evidence="1">
    <location>
        <begin position="247"/>
        <end position="286"/>
    </location>
</feature>
<evidence type="ECO:0000313" key="4">
    <source>
        <dbReference type="EMBL" id="TYK05604.1"/>
    </source>
</evidence>
<dbReference type="FunFam" id="3.30.70.270:FF:000020">
    <property type="entry name" value="Transposon Tf2-6 polyprotein-like Protein"/>
    <property type="match status" value="1"/>
</dbReference>
<accession>A0A5D3C2S8</accession>
<dbReference type="PANTHER" id="PTHR34072">
    <property type="entry name" value="ENZYMATIC POLYPROTEIN-RELATED"/>
    <property type="match status" value="1"/>
</dbReference>
<gene>
    <name evidence="4" type="ORF">E5676_scaffold98G00600</name>
    <name evidence="3" type="ORF">E6C27_scaffold262G001310</name>
</gene>
<name>A0A5D3C2S8_CUCMM</name>